<keyword evidence="1" id="KW-0378">Hydrolase</keyword>
<comment type="caution">
    <text evidence="1">The sequence shown here is derived from an EMBL/GenBank/DDBJ whole genome shotgun (WGS) entry which is preliminary data.</text>
</comment>
<proteinExistence type="predicted"/>
<dbReference type="Proteomes" id="UP000827976">
    <property type="component" value="Chromosome 10"/>
</dbReference>
<evidence type="ECO:0000313" key="1">
    <source>
        <dbReference type="EMBL" id="KAH7670351.1"/>
    </source>
</evidence>
<evidence type="ECO:0000313" key="2">
    <source>
        <dbReference type="Proteomes" id="UP000827976"/>
    </source>
</evidence>
<organism evidence="1 2">
    <name type="scientific">Dioscorea alata</name>
    <name type="common">Purple yam</name>
    <dbReference type="NCBI Taxonomy" id="55571"/>
    <lineage>
        <taxon>Eukaryota</taxon>
        <taxon>Viridiplantae</taxon>
        <taxon>Streptophyta</taxon>
        <taxon>Embryophyta</taxon>
        <taxon>Tracheophyta</taxon>
        <taxon>Spermatophyta</taxon>
        <taxon>Magnoliopsida</taxon>
        <taxon>Liliopsida</taxon>
        <taxon>Dioscoreales</taxon>
        <taxon>Dioscoreaceae</taxon>
        <taxon>Dioscorea</taxon>
    </lineage>
</organism>
<keyword evidence="2" id="KW-1185">Reference proteome</keyword>
<sequence>MDKVVEMRRLMKKMGMKKVLEYRSVEVNGKLRAFLMEDKSHLQYEEIIEMLKRLDLEMRKIECTLKTEFVFHDLDEEVKERILCNHSEGLAFAFG</sequence>
<accession>A0ACB7V9Y0</accession>
<reference evidence="2" key="1">
    <citation type="journal article" date="2022" name="Nat. Commun.">
        <title>Chromosome evolution and the genetic basis of agronomically important traits in greater yam.</title>
        <authorList>
            <person name="Bredeson J.V."/>
            <person name="Lyons J.B."/>
            <person name="Oniyinde I.O."/>
            <person name="Okereke N.R."/>
            <person name="Kolade O."/>
            <person name="Nnabue I."/>
            <person name="Nwadili C.O."/>
            <person name="Hribova E."/>
            <person name="Parker M."/>
            <person name="Nwogha J."/>
            <person name="Shu S."/>
            <person name="Carlson J."/>
            <person name="Kariba R."/>
            <person name="Muthemba S."/>
            <person name="Knop K."/>
            <person name="Barton G.J."/>
            <person name="Sherwood A.V."/>
            <person name="Lopez-Montes A."/>
            <person name="Asiedu R."/>
            <person name="Jamnadass R."/>
            <person name="Muchugi A."/>
            <person name="Goodstein D."/>
            <person name="Egesi C.N."/>
            <person name="Featherston J."/>
            <person name="Asfaw A."/>
            <person name="Simpson G.G."/>
            <person name="Dolezel J."/>
            <person name="Hendre P.S."/>
            <person name="Van Deynze A."/>
            <person name="Kumar P.L."/>
            <person name="Obidiegwu J.E."/>
            <person name="Bhattacharjee R."/>
            <person name="Rokhsar D.S."/>
        </authorList>
    </citation>
    <scope>NUCLEOTIDE SEQUENCE [LARGE SCALE GENOMIC DNA]</scope>
    <source>
        <strain evidence="2">cv. TDa95/00328</strain>
    </source>
</reference>
<name>A0ACB7V9Y0_DIOAL</name>
<dbReference type="EMBL" id="CM037020">
    <property type="protein sequence ID" value="KAH7670351.1"/>
    <property type="molecule type" value="Genomic_DNA"/>
</dbReference>
<gene>
    <name evidence="1" type="ORF">IHE45_10G019900</name>
</gene>
<protein>
    <submittedName>
        <fullName evidence="1">Glycoside hydrolase family 7 protein</fullName>
    </submittedName>
</protein>